<sequence>MKTFDVAIVGAGPAGAVAARCLALSGHEVLLIDDTSHVLKVGESLPGSAYPLLFELGLLPWLHASQPLPCVGNVVSWGQEALYCRDFMREPYGAGWHLCRQAFDAALRNAAGDAGVTGCTQRFEQVQRAGNRWLLTLREEQVGARWVIDASGRSACVARRLGVKRERDQRLIALYSRTQHVAGDQRTCIEAVANGWWYSAALPGDKRIAALHLTPCEAQKVLKDRHGWLAQWDKTRHIRRHSGSGEWSPPHACEAGGSYLQQVAGEHWLAVGDAALAFDPLSAQGIFNALYSAMRGAQTVQAALAGQHESTQQYTAQLLSVRRAYVRMLDIQYRREQRWADQAFWQVRQQ</sequence>
<reference evidence="1 2" key="1">
    <citation type="submission" date="2020-01" db="EMBL/GenBank/DDBJ databases">
        <title>Comparative genomics of meat spoilage bacteria.</title>
        <authorList>
            <person name="Hilgarth M."/>
            <person name="Vogel R.F."/>
        </authorList>
    </citation>
    <scope>NUCLEOTIDE SEQUENCE [LARGE SCALE GENOMIC DNA]</scope>
    <source>
        <strain evidence="1 2">TMW2.2077</strain>
    </source>
</reference>
<comment type="caution">
    <text evidence="1">The sequence shown here is derived from an EMBL/GenBank/DDBJ whole genome shotgun (WGS) entry which is preliminary data.</text>
</comment>
<accession>A0ABS1ZLW9</accession>
<dbReference type="InterPro" id="IPR006905">
    <property type="entry name" value="Flavin_halogenase"/>
</dbReference>
<name>A0ABS1ZLW9_9PSED</name>
<dbReference type="SUPFAM" id="SSF51905">
    <property type="entry name" value="FAD/NAD(P)-binding domain"/>
    <property type="match status" value="1"/>
</dbReference>
<dbReference type="InterPro" id="IPR036188">
    <property type="entry name" value="FAD/NAD-bd_sf"/>
</dbReference>
<dbReference type="EMBL" id="JAAEBW010000015">
    <property type="protein sequence ID" value="MBM1197480.1"/>
    <property type="molecule type" value="Genomic_DNA"/>
</dbReference>
<organism evidence="1 2">
    <name type="scientific">Pseudomonas weihenstephanensis</name>
    <dbReference type="NCBI Taxonomy" id="1608994"/>
    <lineage>
        <taxon>Bacteria</taxon>
        <taxon>Pseudomonadati</taxon>
        <taxon>Pseudomonadota</taxon>
        <taxon>Gammaproteobacteria</taxon>
        <taxon>Pseudomonadales</taxon>
        <taxon>Pseudomonadaceae</taxon>
        <taxon>Pseudomonas</taxon>
    </lineage>
</organism>
<dbReference type="PRINTS" id="PR00420">
    <property type="entry name" value="RNGMNOXGNASE"/>
</dbReference>
<evidence type="ECO:0000313" key="1">
    <source>
        <dbReference type="EMBL" id="MBM1197480.1"/>
    </source>
</evidence>
<dbReference type="Gene3D" id="3.30.9.100">
    <property type="match status" value="1"/>
</dbReference>
<dbReference type="Pfam" id="PF13450">
    <property type="entry name" value="NAD_binding_8"/>
    <property type="match status" value="1"/>
</dbReference>
<evidence type="ECO:0000313" key="2">
    <source>
        <dbReference type="Proteomes" id="UP000809529"/>
    </source>
</evidence>
<keyword evidence="2" id="KW-1185">Reference proteome</keyword>
<protein>
    <submittedName>
        <fullName evidence="1">FAD-dependent oxidoreductase</fullName>
    </submittedName>
</protein>
<dbReference type="Gene3D" id="3.50.50.60">
    <property type="entry name" value="FAD/NAD(P)-binding domain"/>
    <property type="match status" value="1"/>
</dbReference>
<dbReference type="InterPro" id="IPR050816">
    <property type="entry name" value="Flavin-dep_Halogenase_NPB"/>
</dbReference>
<dbReference type="Pfam" id="PF04820">
    <property type="entry name" value="Trp_halogenase"/>
    <property type="match status" value="1"/>
</dbReference>
<gene>
    <name evidence="1" type="ORF">GYN02_20150</name>
</gene>
<dbReference type="PANTHER" id="PTHR43747:SF1">
    <property type="entry name" value="SLR1998 PROTEIN"/>
    <property type="match status" value="1"/>
</dbReference>
<dbReference type="Proteomes" id="UP000809529">
    <property type="component" value="Unassembled WGS sequence"/>
</dbReference>
<dbReference type="PANTHER" id="PTHR43747">
    <property type="entry name" value="FAD-BINDING PROTEIN"/>
    <property type="match status" value="1"/>
</dbReference>
<proteinExistence type="predicted"/>
<dbReference type="RefSeq" id="WP_203303722.1">
    <property type="nucleotide sequence ID" value="NZ_JAAEBW010000015.1"/>
</dbReference>